<evidence type="ECO:0000313" key="1">
    <source>
        <dbReference type="EMBL" id="MFC4754262.1"/>
    </source>
</evidence>
<accession>A0ABV9PMF6</accession>
<dbReference type="Pfam" id="PF10824">
    <property type="entry name" value="T7SS_ESX_EspC"/>
    <property type="match status" value="1"/>
</dbReference>
<name>A0ABV9PMF6_9ACTN</name>
<dbReference type="EMBL" id="JBHSHP010000016">
    <property type="protein sequence ID" value="MFC4754262.1"/>
    <property type="molecule type" value="Genomic_DNA"/>
</dbReference>
<dbReference type="Proteomes" id="UP001595836">
    <property type="component" value="Unassembled WGS sequence"/>
</dbReference>
<gene>
    <name evidence="1" type="ORF">ACFO7U_05640</name>
</gene>
<evidence type="ECO:0000313" key="2">
    <source>
        <dbReference type="Proteomes" id="UP001595836"/>
    </source>
</evidence>
<dbReference type="RefSeq" id="WP_344996565.1">
    <property type="nucleotide sequence ID" value="NZ_BAABCD010000056.1"/>
</dbReference>
<proteinExistence type="predicted"/>
<reference evidence="2" key="1">
    <citation type="journal article" date="2019" name="Int. J. Syst. Evol. Microbiol.">
        <title>The Global Catalogue of Microorganisms (GCM) 10K type strain sequencing project: providing services to taxonomists for standard genome sequencing and annotation.</title>
        <authorList>
            <consortium name="The Broad Institute Genomics Platform"/>
            <consortium name="The Broad Institute Genome Sequencing Center for Infectious Disease"/>
            <person name="Wu L."/>
            <person name="Ma J."/>
        </authorList>
    </citation>
    <scope>NUCLEOTIDE SEQUENCE [LARGE SCALE GENOMIC DNA]</scope>
    <source>
        <strain evidence="2">JCM 11882</strain>
    </source>
</reference>
<organism evidence="1 2">
    <name type="scientific">Dietzia aurantiaca</name>
    <dbReference type="NCBI Taxonomy" id="983873"/>
    <lineage>
        <taxon>Bacteria</taxon>
        <taxon>Bacillati</taxon>
        <taxon>Actinomycetota</taxon>
        <taxon>Actinomycetes</taxon>
        <taxon>Mycobacteriales</taxon>
        <taxon>Dietziaceae</taxon>
        <taxon>Dietzia</taxon>
    </lineage>
</organism>
<protein>
    <submittedName>
        <fullName evidence="1">Type VII secretion target</fullName>
    </submittedName>
</protein>
<keyword evidence="2" id="KW-1185">Reference proteome</keyword>
<comment type="caution">
    <text evidence="1">The sequence shown here is derived from an EMBL/GenBank/DDBJ whole genome shotgun (WGS) entry which is preliminary data.</text>
</comment>
<dbReference type="InterPro" id="IPR022536">
    <property type="entry name" value="EspC"/>
</dbReference>
<sequence>MADGAIEVRVEGLRELGTGLTTLAETLGGALDAVDSLPLAAVVPVVGPVGAEFMSALLAATSRHREVLAGVARVTDAAGDLVLESARLFEDTDAAGARAIGAAGRGLTEWTV</sequence>